<evidence type="ECO:0000313" key="3">
    <source>
        <dbReference type="Proteomes" id="UP000176834"/>
    </source>
</evidence>
<evidence type="ECO:0008006" key="4">
    <source>
        <dbReference type="Google" id="ProtNLM"/>
    </source>
</evidence>
<gene>
    <name evidence="2" type="ORF">A3B86_00020</name>
</gene>
<name>A0A1F8F1G4_9BACT</name>
<dbReference type="AlphaFoldDB" id="A0A1F8F1G4"/>
<sequence length="186" mass="20830">MDSKDQFQLIPGTKKKLGIKVPGENRFLYISSAVLGAVLVTSFAFNRYEASLSNQLNSVNNQISELEQQRDLKSEQELKVLQYQIENTSALIGDHIYWTQGFSTIANLMQSGVQINSFNYDGLGKVSMDLLASNYTVLAKQIAAFVYEDKVKDVSVSTITPFPNGSLKFDLVLLINERLIKKIPEK</sequence>
<organism evidence="2 3">
    <name type="scientific">Candidatus Yanofskybacteria bacterium RIFCSPHIGHO2_02_FULL_38_22b</name>
    <dbReference type="NCBI Taxonomy" id="1802673"/>
    <lineage>
        <taxon>Bacteria</taxon>
        <taxon>Candidatus Yanofskyibacteriota</taxon>
    </lineage>
</organism>
<comment type="caution">
    <text evidence="2">The sequence shown here is derived from an EMBL/GenBank/DDBJ whole genome shotgun (WGS) entry which is preliminary data.</text>
</comment>
<dbReference type="EMBL" id="MGJN01000011">
    <property type="protein sequence ID" value="OGN06982.1"/>
    <property type="molecule type" value="Genomic_DNA"/>
</dbReference>
<protein>
    <recommendedName>
        <fullName evidence="4">Fimbrial assembly protein</fullName>
    </recommendedName>
</protein>
<accession>A0A1F8F1G4</accession>
<evidence type="ECO:0000256" key="1">
    <source>
        <dbReference type="SAM" id="Coils"/>
    </source>
</evidence>
<reference evidence="2 3" key="1">
    <citation type="journal article" date="2016" name="Nat. Commun.">
        <title>Thousands of microbial genomes shed light on interconnected biogeochemical processes in an aquifer system.</title>
        <authorList>
            <person name="Anantharaman K."/>
            <person name="Brown C.T."/>
            <person name="Hug L.A."/>
            <person name="Sharon I."/>
            <person name="Castelle C.J."/>
            <person name="Probst A.J."/>
            <person name="Thomas B.C."/>
            <person name="Singh A."/>
            <person name="Wilkins M.J."/>
            <person name="Karaoz U."/>
            <person name="Brodie E.L."/>
            <person name="Williams K.H."/>
            <person name="Hubbard S.S."/>
            <person name="Banfield J.F."/>
        </authorList>
    </citation>
    <scope>NUCLEOTIDE SEQUENCE [LARGE SCALE GENOMIC DNA]</scope>
</reference>
<keyword evidence="1" id="KW-0175">Coiled coil</keyword>
<feature type="coiled-coil region" evidence="1">
    <location>
        <begin position="49"/>
        <end position="76"/>
    </location>
</feature>
<proteinExistence type="predicted"/>
<evidence type="ECO:0000313" key="2">
    <source>
        <dbReference type="EMBL" id="OGN06982.1"/>
    </source>
</evidence>
<dbReference type="Proteomes" id="UP000176834">
    <property type="component" value="Unassembled WGS sequence"/>
</dbReference>